<dbReference type="PANTHER" id="PTHR33885:SF3">
    <property type="entry name" value="PHAGE SHOCK PROTEIN C"/>
    <property type="match status" value="1"/>
</dbReference>
<evidence type="ECO:0000256" key="6">
    <source>
        <dbReference type="SAM" id="MobiDB-lite"/>
    </source>
</evidence>
<feature type="region of interest" description="Disordered" evidence="6">
    <location>
        <begin position="136"/>
        <end position="264"/>
    </location>
</feature>
<reference evidence="10" key="1">
    <citation type="journal article" date="2014" name="Int. J. Syst. Evol. Microbiol.">
        <title>Complete genome sequence of Corynebacterium casei LMG S-19264T (=DSM 44701T), isolated from a smear-ripened cheese.</title>
        <authorList>
            <consortium name="US DOE Joint Genome Institute (JGI-PGF)"/>
            <person name="Walter F."/>
            <person name="Albersmeier A."/>
            <person name="Kalinowski J."/>
            <person name="Ruckert C."/>
        </authorList>
    </citation>
    <scope>NUCLEOTIDE SEQUENCE</scope>
    <source>
        <strain evidence="10">CGMCC 1.14988</strain>
    </source>
</reference>
<dbReference type="Pfam" id="PF04024">
    <property type="entry name" value="PspC"/>
    <property type="match status" value="1"/>
</dbReference>
<dbReference type="AlphaFoldDB" id="A0A8J3A7G7"/>
<evidence type="ECO:0000256" key="7">
    <source>
        <dbReference type="SAM" id="Phobius"/>
    </source>
</evidence>
<feature type="domain" description="Phage shock protein PspC N-terminal" evidence="8">
    <location>
        <begin position="2"/>
        <end position="58"/>
    </location>
</feature>
<evidence type="ECO:0000259" key="9">
    <source>
        <dbReference type="Pfam" id="PF09922"/>
    </source>
</evidence>
<feature type="compositionally biased region" description="Low complexity" evidence="6">
    <location>
        <begin position="159"/>
        <end position="179"/>
    </location>
</feature>
<evidence type="ECO:0000256" key="5">
    <source>
        <dbReference type="ARBA" id="ARBA00023136"/>
    </source>
</evidence>
<gene>
    <name evidence="10" type="ORF">GCM10011354_03710</name>
</gene>
<dbReference type="EMBL" id="BMHA01000001">
    <property type="protein sequence ID" value="GGI03373.1"/>
    <property type="molecule type" value="Genomic_DNA"/>
</dbReference>
<dbReference type="Proteomes" id="UP000650511">
    <property type="component" value="Unassembled WGS sequence"/>
</dbReference>
<dbReference type="Pfam" id="PF09922">
    <property type="entry name" value="LiaF-like_C"/>
    <property type="match status" value="1"/>
</dbReference>
<evidence type="ECO:0000259" key="8">
    <source>
        <dbReference type="Pfam" id="PF04024"/>
    </source>
</evidence>
<feature type="transmembrane region" description="Helical" evidence="7">
    <location>
        <begin position="29"/>
        <end position="55"/>
    </location>
</feature>
<evidence type="ECO:0000313" key="10">
    <source>
        <dbReference type="EMBL" id="GGI03373.1"/>
    </source>
</evidence>
<evidence type="ECO:0000256" key="4">
    <source>
        <dbReference type="ARBA" id="ARBA00022989"/>
    </source>
</evidence>
<dbReference type="InterPro" id="IPR007168">
    <property type="entry name" value="Phageshock_PspC_N"/>
</dbReference>
<accession>A0A8J3A7G7</accession>
<keyword evidence="11" id="KW-1185">Reference proteome</keyword>
<dbReference type="GO" id="GO:0005886">
    <property type="term" value="C:plasma membrane"/>
    <property type="evidence" value="ECO:0007669"/>
    <property type="project" value="UniProtKB-SubCell"/>
</dbReference>
<evidence type="ECO:0000256" key="3">
    <source>
        <dbReference type="ARBA" id="ARBA00022692"/>
    </source>
</evidence>
<feature type="compositionally biased region" description="Acidic residues" evidence="6">
    <location>
        <begin position="517"/>
        <end position="531"/>
    </location>
</feature>
<comment type="caution">
    <text evidence="10">The sequence shown here is derived from an EMBL/GenBank/DDBJ whole genome shotgun (WGS) entry which is preliminary data.</text>
</comment>
<dbReference type="InterPro" id="IPR024425">
    <property type="entry name" value="LiaF-like_C"/>
</dbReference>
<feature type="transmembrane region" description="Helical" evidence="7">
    <location>
        <begin position="300"/>
        <end position="318"/>
    </location>
</feature>
<evidence type="ECO:0000256" key="2">
    <source>
        <dbReference type="ARBA" id="ARBA00022475"/>
    </source>
</evidence>
<feature type="region of interest" description="Disordered" evidence="6">
    <location>
        <begin position="466"/>
        <end position="541"/>
    </location>
</feature>
<dbReference type="PANTHER" id="PTHR33885">
    <property type="entry name" value="PHAGE SHOCK PROTEIN C"/>
    <property type="match status" value="1"/>
</dbReference>
<keyword evidence="5 7" id="KW-0472">Membrane</keyword>
<sequence>MLRRRREGKLLAGVLAGVADHLRLDVAVVRILFVVLVLVTQGLFLLAYVLAWIFVPEESPAEAAAPRAPRRDDLGGRDPLFWVGIGTLIVGAVWLLDGPFDRPGLLRIGADRSVMVPLVLIAFGIALWRNADRPAEPRPPTAYGPSGPAPYPSAPTAPSPGAGSAGGWSAAAAPNVPTVPGSPVPAPPEATMSNDDPTRTDTVRLDRPGGLPRGGPGSTQVLPPPHGWQPPPPGWGPPPQGPPPSAPGGAGGGGASWTPPPVPPRRNPLTRITLGAAVLTVGVLWLLTVADVLALGPGQIASAALLVLGLGLLVGSMIGRSRGLIVAGLVLLPVVLLLQLVQPSLAGMEAGGPSVGQRFESPAELDALRDSYQLGAGELRLDLSGIEFTEDRDVAVQVGFGTVQVLVPEDVSVEVVARLGAGEARLIDLRSDGVGIDREVVDEVDGSEHLLRVEVEVGLGQVFVDRLPVDGQAPPDGFDDESATGERRSEDASSDGAWSEEYRSDESWPEQLPTEELPTDEFPTDDLDDLDGTTFDAGTES</sequence>
<evidence type="ECO:0000256" key="1">
    <source>
        <dbReference type="ARBA" id="ARBA00004162"/>
    </source>
</evidence>
<proteinExistence type="predicted"/>
<feature type="compositionally biased region" description="Pro residues" evidence="6">
    <location>
        <begin position="222"/>
        <end position="246"/>
    </location>
</feature>
<feature type="transmembrane region" description="Helical" evidence="7">
    <location>
        <begin position="76"/>
        <end position="96"/>
    </location>
</feature>
<feature type="transmembrane region" description="Helical" evidence="7">
    <location>
        <begin position="272"/>
        <end position="294"/>
    </location>
</feature>
<reference evidence="10" key="2">
    <citation type="submission" date="2020-09" db="EMBL/GenBank/DDBJ databases">
        <authorList>
            <person name="Sun Q."/>
            <person name="Zhou Y."/>
        </authorList>
    </citation>
    <scope>NUCLEOTIDE SEQUENCE</scope>
    <source>
        <strain evidence="10">CGMCC 1.14988</strain>
    </source>
</reference>
<feature type="domain" description="Cell wall-active antibiotics response LiaF-like C-terminal" evidence="9">
    <location>
        <begin position="372"/>
        <end position="462"/>
    </location>
</feature>
<feature type="compositionally biased region" description="Pro residues" evidence="6">
    <location>
        <begin position="137"/>
        <end position="158"/>
    </location>
</feature>
<keyword evidence="4 7" id="KW-1133">Transmembrane helix</keyword>
<feature type="compositionally biased region" description="Low complexity" evidence="6">
    <location>
        <begin position="532"/>
        <end position="541"/>
    </location>
</feature>
<evidence type="ECO:0000313" key="11">
    <source>
        <dbReference type="Proteomes" id="UP000650511"/>
    </source>
</evidence>
<dbReference type="InterPro" id="IPR052027">
    <property type="entry name" value="PspC"/>
</dbReference>
<keyword evidence="2" id="KW-1003">Cell membrane</keyword>
<comment type="subcellular location">
    <subcellularLocation>
        <location evidence="1">Cell membrane</location>
        <topology evidence="1">Single-pass membrane protein</topology>
    </subcellularLocation>
</comment>
<protein>
    <recommendedName>
        <fullName evidence="12">Phage shock protein C (PspC) family protein</fullName>
    </recommendedName>
</protein>
<feature type="compositionally biased region" description="Basic and acidic residues" evidence="6">
    <location>
        <begin position="196"/>
        <end position="207"/>
    </location>
</feature>
<name>A0A8J3A7G7_9ACTN</name>
<feature type="transmembrane region" description="Helical" evidence="7">
    <location>
        <begin position="323"/>
        <end position="341"/>
    </location>
</feature>
<dbReference type="RefSeq" id="WP_165403795.1">
    <property type="nucleotide sequence ID" value="NZ_BMHA01000001.1"/>
</dbReference>
<keyword evidence="3 7" id="KW-0812">Transmembrane</keyword>
<evidence type="ECO:0008006" key="12">
    <source>
        <dbReference type="Google" id="ProtNLM"/>
    </source>
</evidence>
<organism evidence="10 11">
    <name type="scientific">Egicoccus halophilus</name>
    <dbReference type="NCBI Taxonomy" id="1670830"/>
    <lineage>
        <taxon>Bacteria</taxon>
        <taxon>Bacillati</taxon>
        <taxon>Actinomycetota</taxon>
        <taxon>Nitriliruptoria</taxon>
        <taxon>Egicoccales</taxon>
        <taxon>Egicoccaceae</taxon>
        <taxon>Egicoccus</taxon>
    </lineage>
</organism>